<dbReference type="InterPro" id="IPR011016">
    <property type="entry name" value="Znf_RING-CH"/>
</dbReference>
<keyword evidence="3" id="KW-0862">Zinc</keyword>
<dbReference type="Pfam" id="PF12906">
    <property type="entry name" value="RINGv"/>
    <property type="match status" value="1"/>
</dbReference>
<keyword evidence="6" id="KW-1185">Reference proteome</keyword>
<keyword evidence="2" id="KW-0863">Zinc-finger</keyword>
<evidence type="ECO:0000256" key="3">
    <source>
        <dbReference type="ARBA" id="ARBA00022833"/>
    </source>
</evidence>
<dbReference type="GO" id="GO:0008270">
    <property type="term" value="F:zinc ion binding"/>
    <property type="evidence" value="ECO:0007669"/>
    <property type="project" value="UniProtKB-KW"/>
</dbReference>
<comment type="caution">
    <text evidence="5">The sequence shown here is derived from an EMBL/GenBank/DDBJ whole genome shotgun (WGS) entry which is preliminary data.</text>
</comment>
<dbReference type="SMART" id="SM00744">
    <property type="entry name" value="RINGv"/>
    <property type="match status" value="1"/>
</dbReference>
<dbReference type="Proteomes" id="UP001465755">
    <property type="component" value="Unassembled WGS sequence"/>
</dbReference>
<accession>A0AAW1PNI0</accession>
<evidence type="ECO:0000256" key="1">
    <source>
        <dbReference type="ARBA" id="ARBA00022723"/>
    </source>
</evidence>
<keyword evidence="1" id="KW-0479">Metal-binding</keyword>
<proteinExistence type="predicted"/>
<sequence length="212" mass="23219">MGDSQALNSSLTCCLEEDLGGRLDNLAGPKDSAADVCWVCLEEDLPGHPLVYPCSCPRPVHPPCLARWQLHSAGSKEETICRFCGQCLPDWKTVLKPCCNEAEKEKATPTMSVTFNGMIHHILVKGGPDGYRKFVDDIRTMFGITEELDMHLAFDCADPLSGQLVKLNGSGAFQAAVHCATISAAKRLHSRQLLHLQRPRFQNATSPFAGLR</sequence>
<feature type="domain" description="RING-CH-type" evidence="4">
    <location>
        <begin position="29"/>
        <end position="88"/>
    </location>
</feature>
<evidence type="ECO:0000259" key="4">
    <source>
        <dbReference type="PROSITE" id="PS51292"/>
    </source>
</evidence>
<dbReference type="SUPFAM" id="SSF57850">
    <property type="entry name" value="RING/U-box"/>
    <property type="match status" value="1"/>
</dbReference>
<dbReference type="EMBL" id="JALJOQ010000011">
    <property type="protein sequence ID" value="KAK9811119.1"/>
    <property type="molecule type" value="Genomic_DNA"/>
</dbReference>
<protein>
    <recommendedName>
        <fullName evidence="4">RING-CH-type domain-containing protein</fullName>
    </recommendedName>
</protein>
<reference evidence="5 6" key="1">
    <citation type="journal article" date="2024" name="Nat. Commun.">
        <title>Phylogenomics reveals the evolutionary origins of lichenization in chlorophyte algae.</title>
        <authorList>
            <person name="Puginier C."/>
            <person name="Libourel C."/>
            <person name="Otte J."/>
            <person name="Skaloud P."/>
            <person name="Haon M."/>
            <person name="Grisel S."/>
            <person name="Petersen M."/>
            <person name="Berrin J.G."/>
            <person name="Delaux P.M."/>
            <person name="Dal Grande F."/>
            <person name="Keller J."/>
        </authorList>
    </citation>
    <scope>NUCLEOTIDE SEQUENCE [LARGE SCALE GENOMIC DNA]</scope>
    <source>
        <strain evidence="5 6">SAG 2036</strain>
    </source>
</reference>
<organism evidence="5 6">
    <name type="scientific">Symbiochloris irregularis</name>
    <dbReference type="NCBI Taxonomy" id="706552"/>
    <lineage>
        <taxon>Eukaryota</taxon>
        <taxon>Viridiplantae</taxon>
        <taxon>Chlorophyta</taxon>
        <taxon>core chlorophytes</taxon>
        <taxon>Trebouxiophyceae</taxon>
        <taxon>Trebouxiales</taxon>
        <taxon>Trebouxiaceae</taxon>
        <taxon>Symbiochloris</taxon>
    </lineage>
</organism>
<gene>
    <name evidence="5" type="ORF">WJX73_003837</name>
</gene>
<dbReference type="PROSITE" id="PS51292">
    <property type="entry name" value="ZF_RING_CH"/>
    <property type="match status" value="1"/>
</dbReference>
<dbReference type="Gene3D" id="3.30.40.10">
    <property type="entry name" value="Zinc/RING finger domain, C3HC4 (zinc finger)"/>
    <property type="match status" value="1"/>
</dbReference>
<dbReference type="InterPro" id="IPR013083">
    <property type="entry name" value="Znf_RING/FYVE/PHD"/>
</dbReference>
<evidence type="ECO:0000313" key="6">
    <source>
        <dbReference type="Proteomes" id="UP001465755"/>
    </source>
</evidence>
<name>A0AAW1PNI0_9CHLO</name>
<dbReference type="AlphaFoldDB" id="A0AAW1PNI0"/>
<evidence type="ECO:0000256" key="2">
    <source>
        <dbReference type="ARBA" id="ARBA00022771"/>
    </source>
</evidence>
<evidence type="ECO:0000313" key="5">
    <source>
        <dbReference type="EMBL" id="KAK9811119.1"/>
    </source>
</evidence>